<name>A0A1B3Z8J2_9SPHN</name>
<dbReference type="Proteomes" id="UP000094256">
    <property type="component" value="Chromosome"/>
</dbReference>
<proteinExistence type="predicted"/>
<organism evidence="1 2">
    <name type="scientific">Sphingomonas panacis</name>
    <dbReference type="NCBI Taxonomy" id="1560345"/>
    <lineage>
        <taxon>Bacteria</taxon>
        <taxon>Pseudomonadati</taxon>
        <taxon>Pseudomonadota</taxon>
        <taxon>Alphaproteobacteria</taxon>
        <taxon>Sphingomonadales</taxon>
        <taxon>Sphingomonadaceae</taxon>
        <taxon>Sphingomonas</taxon>
    </lineage>
</organism>
<keyword evidence="2" id="KW-1185">Reference proteome</keyword>
<dbReference type="KEGG" id="span:AWL63_06935"/>
<sequence length="105" mass="11088">MLILLLALAQAPSIDDTPPIGTTGPVVVPSRCHGGTDADGEIIVCGRVGPSQFRLRPVPDRWHPNTGPGLGFMLGDVKGNAYAAQETTPDGKPDKRIMVTLTKPF</sequence>
<reference evidence="1 2" key="1">
    <citation type="submission" date="2016-01" db="EMBL/GenBank/DDBJ databases">
        <title>Complete genome and mega plasmid sequence of Sphingomonas panacis DCY99 elicits systemic resistance in rice to Xanthomonas oryzae.</title>
        <authorList>
            <person name="Kim Y.J."/>
            <person name="Yang D.C."/>
            <person name="Sing P."/>
        </authorList>
    </citation>
    <scope>NUCLEOTIDE SEQUENCE [LARGE SCALE GENOMIC DNA]</scope>
    <source>
        <strain evidence="1 2">DCY99</strain>
    </source>
</reference>
<gene>
    <name evidence="1" type="ORF">AWL63_06935</name>
</gene>
<accession>A0A1B3Z8J2</accession>
<protein>
    <submittedName>
        <fullName evidence="1">Uncharacterized protein</fullName>
    </submittedName>
</protein>
<dbReference type="EMBL" id="CP014168">
    <property type="protein sequence ID" value="AOH83743.1"/>
    <property type="molecule type" value="Genomic_DNA"/>
</dbReference>
<dbReference type="RefSeq" id="WP_069204310.1">
    <property type="nucleotide sequence ID" value="NZ_CP014168.1"/>
</dbReference>
<evidence type="ECO:0000313" key="1">
    <source>
        <dbReference type="EMBL" id="AOH83743.1"/>
    </source>
</evidence>
<dbReference type="AlphaFoldDB" id="A0A1B3Z8J2"/>
<evidence type="ECO:0000313" key="2">
    <source>
        <dbReference type="Proteomes" id="UP000094256"/>
    </source>
</evidence>